<keyword evidence="3" id="KW-1185">Reference proteome</keyword>
<evidence type="ECO:0000313" key="3">
    <source>
        <dbReference type="Proteomes" id="UP001273209"/>
    </source>
</evidence>
<evidence type="ECO:0000313" key="2">
    <source>
        <dbReference type="EMBL" id="KAK4074444.1"/>
    </source>
</evidence>
<sequence>MDEDLKPVYSPYLLITIPLEFADGCVLHIPPHLLSQSPKLAAMYEADELNFPDVPSDVGHTIIHFLYTGTYQPLQAEYSGAIKALAVEFSISIRTYNAAKTYALPILAELAKVEVERVGEMLQVTRVFEILRNVCPDVDSDEVWLRQFLKNRLKSFLRDGFLKPLQHKTGIPRRIGTAHKTVTINHILFKGMLELFREQEAPLRKKTHDTFEMVAGDHPGFPHSSRYLFAMPVVESNQFIGELEGSLFEPTLINKNKGEKGNPTTEALENNDSEDKSPQDIGTGQHEESEKSYDIVGPLNEKEEKDAGEQIDQDTAKVAEEAAIAEEEVELARLMKARATSPCGLDISSESRLFLLHERAKDQAEGQASHKAGKSAKGKVIKVRKGNKGKGSYDSNLVEFDHLSELTANLLILEQQTKDKEDKENKENIEDSWVSHGQSESKGKQTMDRDSVSNAPICHSSDNDSPFNMGEHFTRIEHT</sequence>
<evidence type="ECO:0000256" key="1">
    <source>
        <dbReference type="SAM" id="MobiDB-lite"/>
    </source>
</evidence>
<comment type="caution">
    <text evidence="2">The sequence shown here is derived from an EMBL/GenBank/DDBJ whole genome shotgun (WGS) entry which is preliminary data.</text>
</comment>
<feature type="compositionally biased region" description="Basic and acidic residues" evidence="1">
    <location>
        <begin position="417"/>
        <end position="429"/>
    </location>
</feature>
<feature type="region of interest" description="Disordered" evidence="1">
    <location>
        <begin position="417"/>
        <end position="479"/>
    </location>
</feature>
<dbReference type="RefSeq" id="XP_062755865.1">
    <property type="nucleotide sequence ID" value="XM_062899511.1"/>
</dbReference>
<feature type="region of interest" description="Disordered" evidence="1">
    <location>
        <begin position="253"/>
        <end position="294"/>
    </location>
</feature>
<dbReference type="GeneID" id="87919416"/>
<proteinExistence type="predicted"/>
<name>A0AAE1J9Z4_9HYPO</name>
<dbReference type="PANTHER" id="PTHR37538:SF1">
    <property type="entry name" value="BTB DOMAIN-CONTAINING PROTEIN"/>
    <property type="match status" value="1"/>
</dbReference>
<dbReference type="AlphaFoldDB" id="A0AAE1J9Z4"/>
<dbReference type="EMBL" id="JAWRVG010000017">
    <property type="protein sequence ID" value="KAK4074444.1"/>
    <property type="molecule type" value="Genomic_DNA"/>
</dbReference>
<evidence type="ECO:0008006" key="4">
    <source>
        <dbReference type="Google" id="ProtNLM"/>
    </source>
</evidence>
<dbReference type="PANTHER" id="PTHR37538">
    <property type="entry name" value="BTB DOMAIN-CONTAINING PROTEIN"/>
    <property type="match status" value="1"/>
</dbReference>
<organism evidence="2 3">
    <name type="scientific">Trichoderma aggressivum f. europaeum</name>
    <dbReference type="NCBI Taxonomy" id="173218"/>
    <lineage>
        <taxon>Eukaryota</taxon>
        <taxon>Fungi</taxon>
        <taxon>Dikarya</taxon>
        <taxon>Ascomycota</taxon>
        <taxon>Pezizomycotina</taxon>
        <taxon>Sordariomycetes</taxon>
        <taxon>Hypocreomycetidae</taxon>
        <taxon>Hypocreales</taxon>
        <taxon>Hypocreaceae</taxon>
        <taxon>Trichoderma</taxon>
    </lineage>
</organism>
<dbReference type="Proteomes" id="UP001273209">
    <property type="component" value="Unassembled WGS sequence"/>
</dbReference>
<reference evidence="2" key="1">
    <citation type="submission" date="2023-11" db="EMBL/GenBank/DDBJ databases">
        <title>The genome sequences of three competitors of mushroom-forming fungi.</title>
        <authorList>
            <person name="Beijen E."/>
            <person name="Ohm R.A."/>
        </authorList>
    </citation>
    <scope>NUCLEOTIDE SEQUENCE</scope>
    <source>
        <strain evidence="2">CBS 100526</strain>
    </source>
</reference>
<feature type="compositionally biased region" description="Basic and acidic residues" evidence="1">
    <location>
        <begin position="439"/>
        <end position="451"/>
    </location>
</feature>
<protein>
    <recommendedName>
        <fullName evidence="4">BTB domain-containing protein</fullName>
    </recommendedName>
</protein>
<gene>
    <name evidence="2" type="ORF">Triagg1_5040</name>
</gene>
<accession>A0AAE1J9Z4</accession>